<keyword evidence="5" id="KW-1015">Disulfide bond</keyword>
<evidence type="ECO:0000259" key="8">
    <source>
        <dbReference type="PROSITE" id="PS50871"/>
    </source>
</evidence>
<feature type="chain" id="PRO_5044709290" evidence="7">
    <location>
        <begin position="26"/>
        <end position="837"/>
    </location>
</feature>
<evidence type="ECO:0000256" key="5">
    <source>
        <dbReference type="ARBA" id="ARBA00023157"/>
    </source>
</evidence>
<dbReference type="GO" id="GO:0005576">
    <property type="term" value="C:extracellular region"/>
    <property type="evidence" value="ECO:0007669"/>
    <property type="project" value="UniProtKB-SubCell"/>
</dbReference>
<evidence type="ECO:0000259" key="9">
    <source>
        <dbReference type="PROSITE" id="PS51041"/>
    </source>
</evidence>
<dbReference type="KEGG" id="pmrn:116941721"/>
<evidence type="ECO:0000256" key="1">
    <source>
        <dbReference type="ARBA" id="ARBA00004613"/>
    </source>
</evidence>
<evidence type="ECO:0000313" key="12">
    <source>
        <dbReference type="RefSeq" id="XP_032808960.1"/>
    </source>
</evidence>
<feature type="signal peptide" evidence="7">
    <location>
        <begin position="1"/>
        <end position="25"/>
    </location>
</feature>
<comment type="subcellular location">
    <subcellularLocation>
        <location evidence="1">Secreted</location>
    </subcellularLocation>
</comment>
<keyword evidence="2" id="KW-0964">Secreted</keyword>
<evidence type="ECO:0000256" key="7">
    <source>
        <dbReference type="SAM" id="SignalP"/>
    </source>
</evidence>
<keyword evidence="4" id="KW-0175">Coiled coil</keyword>
<keyword evidence="10" id="KW-1185">Reference proteome</keyword>
<dbReference type="InterPro" id="IPR050392">
    <property type="entry name" value="Collagen/C1q_domain"/>
</dbReference>
<dbReference type="Proteomes" id="UP001318040">
    <property type="component" value="Chromosome 12"/>
</dbReference>
<name>A0AAJ7T0I9_PETMA</name>
<evidence type="ECO:0000256" key="4">
    <source>
        <dbReference type="ARBA" id="ARBA00023054"/>
    </source>
</evidence>
<keyword evidence="3 7" id="KW-0732">Signal</keyword>
<evidence type="ECO:0000256" key="6">
    <source>
        <dbReference type="SAM" id="MobiDB-lite"/>
    </source>
</evidence>
<dbReference type="Gene3D" id="2.60.120.40">
    <property type="match status" value="1"/>
</dbReference>
<accession>A0AAJ7T0I9</accession>
<dbReference type="PROSITE" id="PS51041">
    <property type="entry name" value="EMI"/>
    <property type="match status" value="1"/>
</dbReference>
<dbReference type="InterPro" id="IPR001073">
    <property type="entry name" value="C1q_dom"/>
</dbReference>
<proteinExistence type="predicted"/>
<sequence length="837" mass="86824">MMSVAAASPVLLLVSSLYLSGGCLGLFQAEPGPAVAAPVPRHHRASYSLYGGAHGHGAGSSSSSSGSGRVRGRNWCARHVTRNVSCAVLNGSHSHVRAEPQRCRWGQDNCPGGRTTYLYRAYLTPVYKVGYKSVTELKWSCCPGFSGSDCEVGVSGHSGRPSPTPATPGRPHRVNGHGGPPRAVPALGERVVRVEAALSQLGASVLALRSSLGDADGRPAPPRDGGVLEALGRVDEVEEALRRKSDALDELRGLVFAHGHRIEELAEGGAARRKAVDEEKAPDYAAIVTAALRERGGGGGPAPVLTGAAHGAHGAHGAVLNGIGEEGAGEPCGEACAERLLDLERRLEEERLESHRFRLHVNATVSELRQELHSLHGSVEAAAAAVAAARPLEEPEEPPLVALLLRRLADVESRVDASPCCSPGAAAGVEGRLAALDARLSHVERELTDGGGDGAELEGAWRAEAELAARRLDTLEGAVRRLAERGEATERAADAVRVEAEALRRTAAQLNAPLADGAEAERPLGDEVSRLGDEVSRLGDEVSRLGERASAADGRAARLEGEVARVEAVAAEDARRCRESCPGAAAARPAWEACGGEAFCLKLDSISLGLRGLRDGLTEHVAALWDRLLEVNGTVGTHGAELRALQGAGVRGAAATVAPPQQTGSLPIETLAGLPEGRPPYPRCAAFSAALTRPAGQHETVKFDRVLVNDGGHYDPESGIFQVPFDGRYLVSVTVSGGPRGVPVDALLAVSEEPLLRLRSPAPVAAASPAEEGVAGEEGGRAVEPWAPGEAGVASASLVVCLKAGQALYVENAGGAVAHGDESRSTFSAVLLYEADA</sequence>
<gene>
    <name evidence="11 12" type="primary">LOC116941721</name>
</gene>
<evidence type="ECO:0000256" key="2">
    <source>
        <dbReference type="ARBA" id="ARBA00022525"/>
    </source>
</evidence>
<dbReference type="RefSeq" id="XP_032808960.1">
    <property type="nucleotide sequence ID" value="XM_032953069.1"/>
</dbReference>
<protein>
    <submittedName>
        <fullName evidence="11 12">EMILIN-1-like</fullName>
    </submittedName>
</protein>
<dbReference type="InterPro" id="IPR008983">
    <property type="entry name" value="Tumour_necrosis_fac-like_dom"/>
</dbReference>
<dbReference type="PANTHER" id="PTHR15427:SF50">
    <property type="entry name" value="COMPLEMENT C1Q TUMOR NECROSIS FACTOR-RELATED PROTEIN 2-LIKE"/>
    <property type="match status" value="1"/>
</dbReference>
<dbReference type="PANTHER" id="PTHR15427">
    <property type="entry name" value="EMILIN ELASTIN MICROFIBRIL INTERFACE-LOCATED PROTEIN ELASTIN MICROFIBRIL INTERFACER"/>
    <property type="match status" value="1"/>
</dbReference>
<feature type="domain" description="EMI" evidence="9">
    <location>
        <begin position="72"/>
        <end position="152"/>
    </location>
</feature>
<dbReference type="Pfam" id="PF07546">
    <property type="entry name" value="EMI"/>
    <property type="match status" value="1"/>
</dbReference>
<evidence type="ECO:0000256" key="3">
    <source>
        <dbReference type="ARBA" id="ARBA00022729"/>
    </source>
</evidence>
<dbReference type="InterPro" id="IPR011489">
    <property type="entry name" value="EMI_domain"/>
</dbReference>
<reference evidence="11 12" key="1">
    <citation type="submission" date="2025-04" db="UniProtKB">
        <authorList>
            <consortium name="RefSeq"/>
        </authorList>
    </citation>
    <scope>IDENTIFICATION</scope>
    <source>
        <tissue evidence="11 12">Sperm</tissue>
    </source>
</reference>
<dbReference type="PROSITE" id="PS50871">
    <property type="entry name" value="C1Q"/>
    <property type="match status" value="1"/>
</dbReference>
<evidence type="ECO:0000313" key="10">
    <source>
        <dbReference type="Proteomes" id="UP001318040"/>
    </source>
</evidence>
<dbReference type="AlphaFoldDB" id="A0AAJ7T0I9"/>
<organism evidence="10 12">
    <name type="scientific">Petromyzon marinus</name>
    <name type="common">Sea lamprey</name>
    <dbReference type="NCBI Taxonomy" id="7757"/>
    <lineage>
        <taxon>Eukaryota</taxon>
        <taxon>Metazoa</taxon>
        <taxon>Chordata</taxon>
        <taxon>Craniata</taxon>
        <taxon>Vertebrata</taxon>
        <taxon>Cyclostomata</taxon>
        <taxon>Hyperoartia</taxon>
        <taxon>Petromyzontiformes</taxon>
        <taxon>Petromyzontidae</taxon>
        <taxon>Petromyzon</taxon>
    </lineage>
</organism>
<evidence type="ECO:0000313" key="11">
    <source>
        <dbReference type="RefSeq" id="XP_032808959.1"/>
    </source>
</evidence>
<dbReference type="SUPFAM" id="SSF49842">
    <property type="entry name" value="TNF-like"/>
    <property type="match status" value="1"/>
</dbReference>
<dbReference type="RefSeq" id="XP_032808959.1">
    <property type="nucleotide sequence ID" value="XM_032953068.1"/>
</dbReference>
<dbReference type="Pfam" id="PF00386">
    <property type="entry name" value="C1q"/>
    <property type="match status" value="1"/>
</dbReference>
<dbReference type="SMART" id="SM00110">
    <property type="entry name" value="C1Q"/>
    <property type="match status" value="1"/>
</dbReference>
<feature type="region of interest" description="Disordered" evidence="6">
    <location>
        <begin position="154"/>
        <end position="182"/>
    </location>
</feature>
<feature type="domain" description="C1q" evidence="8">
    <location>
        <begin position="680"/>
        <end position="837"/>
    </location>
</feature>